<dbReference type="PROSITE" id="PS50088">
    <property type="entry name" value="ANK_REPEAT"/>
    <property type="match status" value="1"/>
</dbReference>
<protein>
    <recommendedName>
        <fullName evidence="2">Mitochondrial chaperone BCS1</fullName>
    </recommendedName>
    <alternativeName>
        <fullName evidence="11">BCS1-like protein</fullName>
    </alternativeName>
</protein>
<dbReference type="InterPro" id="IPR003593">
    <property type="entry name" value="AAA+_ATPase"/>
</dbReference>
<keyword evidence="6" id="KW-0479">Metal-binding</keyword>
<dbReference type="PROSITE" id="PS00674">
    <property type="entry name" value="AAA"/>
    <property type="match status" value="1"/>
</dbReference>
<evidence type="ECO:0000256" key="6">
    <source>
        <dbReference type="ARBA" id="ARBA00022771"/>
    </source>
</evidence>
<reference evidence="18 19" key="1">
    <citation type="journal article" date="2022" name="Front. Cell. Infect. Microbiol.">
        <title>The Genomes of Two Strains of Taenia crassiceps the Animal Model for the Study of Human Cysticercosis.</title>
        <authorList>
            <person name="Bobes R.J."/>
            <person name="Estrada K."/>
            <person name="Rios-Valencia D.G."/>
            <person name="Calderon-Gallegos A."/>
            <person name="de la Torre P."/>
            <person name="Carrero J.C."/>
            <person name="Sanchez-Flores A."/>
            <person name="Laclette J.P."/>
        </authorList>
    </citation>
    <scope>NUCLEOTIDE SEQUENCE [LARGE SCALE GENOMIC DNA]</scope>
    <source>
        <strain evidence="18">WFUcys</strain>
    </source>
</reference>
<organism evidence="18 19">
    <name type="scientific">Taenia crassiceps</name>
    <dbReference type="NCBI Taxonomy" id="6207"/>
    <lineage>
        <taxon>Eukaryota</taxon>
        <taxon>Metazoa</taxon>
        <taxon>Spiralia</taxon>
        <taxon>Lophotrochozoa</taxon>
        <taxon>Platyhelminthes</taxon>
        <taxon>Cestoda</taxon>
        <taxon>Eucestoda</taxon>
        <taxon>Cyclophyllidea</taxon>
        <taxon>Taeniidae</taxon>
        <taxon>Taenia</taxon>
    </lineage>
</organism>
<evidence type="ECO:0000259" key="17">
    <source>
        <dbReference type="SMART" id="SM01024"/>
    </source>
</evidence>
<evidence type="ECO:0000256" key="3">
    <source>
        <dbReference type="ARBA" id="ARBA00022468"/>
    </source>
</evidence>
<dbReference type="InterPro" id="IPR014851">
    <property type="entry name" value="BCS1_N"/>
</dbReference>
<dbReference type="SUPFAM" id="SSF52540">
    <property type="entry name" value="P-loop containing nucleoside triphosphate hydrolases"/>
    <property type="match status" value="1"/>
</dbReference>
<evidence type="ECO:0000256" key="12">
    <source>
        <dbReference type="PROSITE-ProRule" id="PRU00023"/>
    </source>
</evidence>
<dbReference type="EMBL" id="JAKROA010000002">
    <property type="protein sequence ID" value="KAL5110801.1"/>
    <property type="molecule type" value="Genomic_DNA"/>
</dbReference>
<feature type="domain" description="GIT Spa2 homology (SHD)" evidence="16">
    <location>
        <begin position="886"/>
        <end position="916"/>
    </location>
</feature>
<dbReference type="Pfam" id="PF08518">
    <property type="entry name" value="GIT_SHD"/>
    <property type="match status" value="2"/>
</dbReference>
<evidence type="ECO:0000256" key="5">
    <source>
        <dbReference type="ARBA" id="ARBA00022741"/>
    </source>
</evidence>
<feature type="repeat" description="ANK" evidence="12">
    <location>
        <begin position="720"/>
        <end position="752"/>
    </location>
</feature>
<keyword evidence="8" id="KW-0378">Hydrolase</keyword>
<dbReference type="SMART" id="SM00382">
    <property type="entry name" value="AAA"/>
    <property type="match status" value="1"/>
</dbReference>
<sequence length="1784" mass="188916">MDHLTHFAASILTDNPYFSAGAGLFGVGMGVALLRRCGQFASVLLRRNLTLTMEIASHDSSYQWVMHWLSKRASCTKGSKLQRGAGQHFSVQTSVVRTEAGLIKSAFEFMPSTGVHYIFHQGRILRVERIRSQQTLQGASVAPFESVTLTTLGLNAQIFRDILEEARPSDPSGANSGIHVPGVLLIPVYHPDWYSARGIPYRRGYLLYGPPGCGKSSFITALAGHLEYSICVLNLSGMDIDAALPSREEQNGRAYEGMQGLSMSGLLNALDGVASTDGRILFMTTNYVDRLDPALVRPGRVDLKVEIGLCTENQLSRMFSRFYPQEGISEHPLAASFAATLGDGLVSAAQVQGFLLVYKSSPQSAMAALPEFKEKCLRQRDASKFVPEVSHVMLSSNKSLCSMHKTSRRAPGALSSFSINDPLIRLITVPLFWYRITSGSCVTWSQNFLTRLVSRGCESEKLRAERHPHINLHLINDSVDRGSCHPLHCASSVPSFVETAMSIMPTQTPRSPQRCNISSHFALSQGVNHSLIPLRKVVIATGKVSALANGNEEAYANIERKPRKPHHLPHNQSDLSCCLEVGSKESSVMNVLQNILQPQVILQRCLITIRLSNAASSETRCVEVDKVGLQSLGGRLVGGRYQIPTAGSSENNTLSRLGTGKSSGFHSEKYLFHGFFKLPNVIHHDDLNQQLHASVRTAVLETSLYLLALGANPNYIHPMKGTSPVHVACQYEQIGQLELLIAYGGDVCIRSDMGITPLEIALEKVQKSQQQQQQLDATLANGCPQSQSQTPWSPLIDCLVSAFYEVTDGLSFYLCRRVPNHKAAIFLTATALGSLKNGTMEVEEGQRASGGPFKAFYGPGHFLVAPKSVKESNGTLEGEADRQAEARAKVAALDNATFEDLCIDVYDEAERRLTNSFLEPTIEASAPSGSATRPLPPSGGGSGGGGGSVTGRPQSMAAMGGVSAATPSTTATARPSSLILFFLPPNTAYTSVRNQARQKLGRLSMTAFRALVVDVLHEAAHRLVPLLESFSTVPLAVVRPKMRHHEYTTYGGTVDGTRVAVDNDDEVLLVVGGGNDDGGCVGNRATNKTSSTSVDDPVYDQVAVETEVGTVTRASVSTVPSISTTAVSTTVEAASIPTSTTSPTTPTLAMDITSESLQTDQLQQCNEESINQKQLAVSLGEESITSAMNSVASPSLLASASSPSGVIDSRPGNLPGSRRLHLAATGRLASYRASVPASSHCPSFGGMHKPLVTSATTATTVPSSVTSTGSPCGGSLERCAAPTMLQQSQEVLVPAHASLQPPMVSVEVQTAALCCTIAVNAAVAEATAGVQRLQEEREKALQQIAALTARLCDLEVACERLTEENNALKAAFSAGMVKTHEATRSSPAAGGHNNTSKAISNDTEHGDDQAKASVASTTEAPVEGDDSEGEDEEYNNEDVRRQSKSTGHHSGAGGGGSGSANGLGNYAMGSQCLDSGMLLRQGISLWARSSSPGDAVEVVATATTTAPSASTAAPTPSQPPSSTTAATNNRPYVNLQNSRPSAARTPLGKQHQPPSSGNAGAIGGGSQDVQGSDDYTAPNETGTPSPAPVLPATGRASSGGLLMRSTPSHFASAGAHRGGEALMEYSVPSQTGGGHLKKTPPVAPVAATAAVAVAPTWKHPPYERIVRGVECIIVRIRALLDAANGRRVHEQVRSSQLIQAAVQDLVVLFPPISKCHLTVGAALTSLMANSQKLRLHCEAAAVAVSTEPSGSGASSSNTSQLITFAHEIASAAKTILNFFQAERH</sequence>
<dbReference type="PANTHER" id="PTHR46097">
    <property type="entry name" value="G PROTEIN-COUPLED RECEPTOR KINASE INTERACTING ARFGAP"/>
    <property type="match status" value="1"/>
</dbReference>
<evidence type="ECO:0000256" key="2">
    <source>
        <dbReference type="ARBA" id="ARBA00016942"/>
    </source>
</evidence>
<keyword evidence="6" id="KW-0862">Zinc</keyword>
<keyword evidence="3" id="KW-0343">GTPase activation</keyword>
<keyword evidence="9" id="KW-0067">ATP-binding</keyword>
<dbReference type="SMART" id="SM00555">
    <property type="entry name" value="GIT"/>
    <property type="match status" value="2"/>
</dbReference>
<keyword evidence="6" id="KW-0863">Zinc-finger</keyword>
<proteinExistence type="predicted"/>
<keyword evidence="10 12" id="KW-0040">ANK repeat</keyword>
<keyword evidence="4" id="KW-0677">Repeat</keyword>
<dbReference type="Proteomes" id="UP001651158">
    <property type="component" value="Unassembled WGS sequence"/>
</dbReference>
<dbReference type="InterPro" id="IPR003959">
    <property type="entry name" value="ATPase_AAA_core"/>
</dbReference>
<evidence type="ECO:0000256" key="14">
    <source>
        <dbReference type="SAM" id="MobiDB-lite"/>
    </source>
</evidence>
<dbReference type="InterPro" id="IPR003960">
    <property type="entry name" value="ATPase_AAA_CS"/>
</dbReference>
<dbReference type="Gene3D" id="1.20.120.330">
    <property type="entry name" value="Nucleotidyltransferases domain 2"/>
    <property type="match status" value="1"/>
</dbReference>
<evidence type="ECO:0000256" key="8">
    <source>
        <dbReference type="ARBA" id="ARBA00022801"/>
    </source>
</evidence>
<evidence type="ECO:0000256" key="1">
    <source>
        <dbReference type="ARBA" id="ARBA00004434"/>
    </source>
</evidence>
<dbReference type="Pfam" id="PF08740">
    <property type="entry name" value="BCS1_N"/>
    <property type="match status" value="1"/>
</dbReference>
<evidence type="ECO:0000256" key="4">
    <source>
        <dbReference type="ARBA" id="ARBA00022737"/>
    </source>
</evidence>
<evidence type="ECO:0000259" key="15">
    <source>
        <dbReference type="SMART" id="SM00382"/>
    </source>
</evidence>
<feature type="compositionally biased region" description="Gly residues" evidence="14">
    <location>
        <begin position="938"/>
        <end position="949"/>
    </location>
</feature>
<keyword evidence="5" id="KW-0547">Nucleotide-binding</keyword>
<evidence type="ECO:0000256" key="10">
    <source>
        <dbReference type="ARBA" id="ARBA00023043"/>
    </source>
</evidence>
<dbReference type="InterPro" id="IPR002110">
    <property type="entry name" value="Ankyrin_rpt"/>
</dbReference>
<feature type="domain" description="BCS1 N-terminal" evidence="17">
    <location>
        <begin position="25"/>
        <end position="177"/>
    </location>
</feature>
<dbReference type="Gene3D" id="3.40.50.300">
    <property type="entry name" value="P-loop containing nucleotide triphosphate hydrolases"/>
    <property type="match status" value="2"/>
</dbReference>
<accession>A0ABR4QMN3</accession>
<name>A0ABR4QMN3_9CEST</name>
<dbReference type="PANTHER" id="PTHR46097:SF3">
    <property type="entry name" value="ARF GTPASE-ACTIVATING PROTEIN GIT"/>
    <property type="match status" value="1"/>
</dbReference>
<comment type="caution">
    <text evidence="18">The sequence shown here is derived from an EMBL/GenBank/DDBJ whole genome shotgun (WGS) entry which is preliminary data.</text>
</comment>
<dbReference type="InterPro" id="IPR013724">
    <property type="entry name" value="GIT_SHD"/>
</dbReference>
<evidence type="ECO:0000256" key="7">
    <source>
        <dbReference type="ARBA" id="ARBA00022792"/>
    </source>
</evidence>
<evidence type="ECO:0000313" key="19">
    <source>
        <dbReference type="Proteomes" id="UP001651158"/>
    </source>
</evidence>
<dbReference type="Pfam" id="PF00004">
    <property type="entry name" value="AAA"/>
    <property type="match status" value="2"/>
</dbReference>
<feature type="region of interest" description="Disordered" evidence="14">
    <location>
        <begin position="1379"/>
        <end position="1460"/>
    </location>
</feature>
<feature type="compositionally biased region" description="Low complexity" evidence="14">
    <location>
        <begin position="1505"/>
        <end position="1527"/>
    </location>
</feature>
<dbReference type="CDD" id="cd19510">
    <property type="entry name" value="RecA-like_BCS1"/>
    <property type="match status" value="1"/>
</dbReference>
<dbReference type="SMART" id="SM01024">
    <property type="entry name" value="BCS1_N"/>
    <property type="match status" value="1"/>
</dbReference>
<gene>
    <name evidence="18" type="ORF">TcWFU_008476</name>
</gene>
<dbReference type="InterPro" id="IPR047161">
    <property type="entry name" value="GIT-like"/>
</dbReference>
<evidence type="ECO:0000313" key="18">
    <source>
        <dbReference type="EMBL" id="KAL5110801.1"/>
    </source>
</evidence>
<dbReference type="InterPro" id="IPR057495">
    <property type="entry name" value="AAA_lid_BCS1"/>
</dbReference>
<comment type="subcellular location">
    <subcellularLocation>
        <location evidence="1">Mitochondrion inner membrane</location>
        <topology evidence="1">Single-pass membrane protein</topology>
    </subcellularLocation>
</comment>
<feature type="compositionally biased region" description="Acidic residues" evidence="14">
    <location>
        <begin position="1422"/>
        <end position="1436"/>
    </location>
</feature>
<evidence type="ECO:0000259" key="16">
    <source>
        <dbReference type="SMART" id="SM00555"/>
    </source>
</evidence>
<dbReference type="Gene3D" id="1.25.40.20">
    <property type="entry name" value="Ankyrin repeat-containing domain"/>
    <property type="match status" value="1"/>
</dbReference>
<evidence type="ECO:0000256" key="9">
    <source>
        <dbReference type="ARBA" id="ARBA00022840"/>
    </source>
</evidence>
<feature type="coiled-coil region" evidence="13">
    <location>
        <begin position="1323"/>
        <end position="1350"/>
    </location>
</feature>
<dbReference type="PROSITE" id="PS50297">
    <property type="entry name" value="ANK_REP_REGION"/>
    <property type="match status" value="1"/>
</dbReference>
<dbReference type="InterPro" id="IPR027417">
    <property type="entry name" value="P-loop_NTPase"/>
</dbReference>
<keyword evidence="7" id="KW-0472">Membrane</keyword>
<dbReference type="Pfam" id="PF25426">
    <property type="entry name" value="AAA_lid_BCS1"/>
    <property type="match status" value="1"/>
</dbReference>
<feature type="region of interest" description="Disordered" evidence="14">
    <location>
        <begin position="918"/>
        <end position="969"/>
    </location>
</feature>
<keyword evidence="19" id="KW-1185">Reference proteome</keyword>
<feature type="domain" description="AAA+ ATPase" evidence="15">
    <location>
        <begin position="201"/>
        <end position="311"/>
    </location>
</feature>
<feature type="region of interest" description="Disordered" evidence="14">
    <location>
        <begin position="1505"/>
        <end position="1615"/>
    </location>
</feature>
<feature type="domain" description="GIT Spa2 homology (SHD)" evidence="16">
    <location>
        <begin position="996"/>
        <end position="1026"/>
    </location>
</feature>
<keyword evidence="7" id="KW-0496">Mitochondrion</keyword>
<feature type="compositionally biased region" description="Polar residues" evidence="14">
    <location>
        <begin position="1392"/>
        <end position="1401"/>
    </location>
</feature>
<keyword evidence="7" id="KW-0999">Mitochondrion inner membrane</keyword>
<dbReference type="SUPFAM" id="SSF48403">
    <property type="entry name" value="Ankyrin repeat"/>
    <property type="match status" value="1"/>
</dbReference>
<feature type="compositionally biased region" description="Polar residues" evidence="14">
    <location>
        <begin position="1528"/>
        <end position="1540"/>
    </location>
</feature>
<dbReference type="Pfam" id="PF12205">
    <property type="entry name" value="GIT1_C"/>
    <property type="match status" value="1"/>
</dbReference>
<keyword evidence="13" id="KW-0175">Coiled coil</keyword>
<dbReference type="SMART" id="SM00248">
    <property type="entry name" value="ANK"/>
    <property type="match status" value="2"/>
</dbReference>
<dbReference type="InterPro" id="IPR036770">
    <property type="entry name" value="Ankyrin_rpt-contain_sf"/>
</dbReference>
<dbReference type="InterPro" id="IPR022018">
    <property type="entry name" value="GIT1_C"/>
</dbReference>
<evidence type="ECO:0000256" key="13">
    <source>
        <dbReference type="SAM" id="Coils"/>
    </source>
</evidence>
<feature type="compositionally biased region" description="Gly residues" evidence="14">
    <location>
        <begin position="1450"/>
        <end position="1460"/>
    </location>
</feature>
<evidence type="ECO:0000256" key="11">
    <source>
        <dbReference type="ARBA" id="ARBA00032816"/>
    </source>
</evidence>